<dbReference type="InterPro" id="IPR036513">
    <property type="entry name" value="STAS_dom_sf"/>
</dbReference>
<feature type="binding site" evidence="7">
    <location>
        <position position="261"/>
    </location>
    <ligand>
        <name>substrate</name>
    </ligand>
</feature>
<evidence type="ECO:0000256" key="8">
    <source>
        <dbReference type="SAM" id="MobiDB-lite"/>
    </source>
</evidence>
<dbReference type="EC" id="3.5.1.2" evidence="3 7"/>
<evidence type="ECO:0000256" key="1">
    <source>
        <dbReference type="ARBA" id="ARBA00011076"/>
    </source>
</evidence>
<evidence type="ECO:0000256" key="5">
    <source>
        <dbReference type="ARBA" id="ARBA00049534"/>
    </source>
</evidence>
<evidence type="ECO:0000259" key="9">
    <source>
        <dbReference type="PROSITE" id="PS50801"/>
    </source>
</evidence>
<dbReference type="InterPro" id="IPR015868">
    <property type="entry name" value="Glutaminase"/>
</dbReference>
<evidence type="ECO:0000256" key="2">
    <source>
        <dbReference type="ARBA" id="ARBA00011881"/>
    </source>
</evidence>
<feature type="binding site" evidence="7">
    <location>
        <position position="243"/>
    </location>
    <ligand>
        <name>substrate</name>
    </ligand>
</feature>
<dbReference type="FunFam" id="3.40.710.10:FF:000005">
    <property type="entry name" value="Glutaminase"/>
    <property type="match status" value="1"/>
</dbReference>
<feature type="binding site" evidence="7">
    <location>
        <position position="191"/>
    </location>
    <ligand>
        <name>substrate</name>
    </ligand>
</feature>
<dbReference type="EMBL" id="JASNVP010000005">
    <property type="protein sequence ID" value="MDK4326156.1"/>
    <property type="molecule type" value="Genomic_DNA"/>
</dbReference>
<protein>
    <recommendedName>
        <fullName evidence="6 7">Glutaminase</fullName>
        <ecNumber evidence="3 7">3.5.1.2</ecNumber>
    </recommendedName>
</protein>
<dbReference type="PANTHER" id="PTHR12544:SF29">
    <property type="entry name" value="GLUTAMINASE"/>
    <property type="match status" value="1"/>
</dbReference>
<proteinExistence type="inferred from homology"/>
<dbReference type="HAMAP" id="MF_00313">
    <property type="entry name" value="Glutaminase"/>
    <property type="match status" value="1"/>
</dbReference>
<sequence length="477" mass="52363">MKAPISSYLDTILDEVRYKDAGANADYIPELADKNPNALGAAMCTTSGHIYSAGDAEVEFSIQSISKPFVYAMAVQEHGIDVVSEIVGMEPSGEAFNELSLDREGHRPVNPMINAGAIAVTQLIGGTEATVEDRIEMIRSFLSEMACRQLRVDYDLCESELKFADRNLSLAHMLRNYDIIQDDAHDAVVSYTAQCSIIVNTRDLAFMSAVLANGGKHPLNGKRVLEPDVCRLTLAVMSSAGMYDQAGRWMAHVGIPAKSGVSGGLLGTLPGQLGFASYSPRLNEYGNSVRGVRIFKLLSQDMGLHLMAADDRAGVDAVRSIVTYQEDTVVTLQGMINFNSAESILYELSQHEISGDHVIFDMTRVSGIRKMGRYLLKEGMHLLEEKGFRISIVDPDDHVPDYRRVDGTEIHVNEQESAPFATEREDDRYHDDDCPDPDQPQRPDNWEDWADGAEEDGAEDPSAEAESAAPKEPADVN</sequence>
<dbReference type="Pfam" id="PF01740">
    <property type="entry name" value="STAS"/>
    <property type="match status" value="1"/>
</dbReference>
<feature type="binding site" evidence="7">
    <location>
        <position position="114"/>
    </location>
    <ligand>
        <name>substrate</name>
    </ligand>
</feature>
<name>A0AAP4FB24_9CORY</name>
<feature type="compositionally biased region" description="Basic and acidic residues" evidence="8">
    <location>
        <begin position="422"/>
        <end position="432"/>
    </location>
</feature>
<accession>A0AAP4FB24</accession>
<comment type="similarity">
    <text evidence="1 7">Belongs to the glutaminase family.</text>
</comment>
<dbReference type="InterPro" id="IPR002645">
    <property type="entry name" value="STAS_dom"/>
</dbReference>
<evidence type="ECO:0000256" key="4">
    <source>
        <dbReference type="ARBA" id="ARBA00022801"/>
    </source>
</evidence>
<dbReference type="NCBIfam" id="NF002134">
    <property type="entry name" value="PRK00971.1-4"/>
    <property type="match status" value="1"/>
</dbReference>
<evidence type="ECO:0000313" key="11">
    <source>
        <dbReference type="Proteomes" id="UP001226160"/>
    </source>
</evidence>
<dbReference type="Gene3D" id="3.40.710.10">
    <property type="entry name" value="DD-peptidase/beta-lactamase superfamily"/>
    <property type="match status" value="1"/>
</dbReference>
<dbReference type="GeneID" id="64188832"/>
<keyword evidence="7" id="KW-0007">Acetylation</keyword>
<dbReference type="PROSITE" id="PS50801">
    <property type="entry name" value="STAS"/>
    <property type="match status" value="1"/>
</dbReference>
<dbReference type="RefSeq" id="WP_018120898.1">
    <property type="nucleotide sequence ID" value="NZ_CBCRTU010000007.1"/>
</dbReference>
<evidence type="ECO:0000313" key="10">
    <source>
        <dbReference type="EMBL" id="MDK4326156.1"/>
    </source>
</evidence>
<dbReference type="SUPFAM" id="SSF52091">
    <property type="entry name" value="SpoIIaa-like"/>
    <property type="match status" value="1"/>
</dbReference>
<keyword evidence="4 7" id="KW-0378">Hydrolase</keyword>
<evidence type="ECO:0000256" key="6">
    <source>
        <dbReference type="ARBA" id="ARBA00070405"/>
    </source>
</evidence>
<feature type="binding site" evidence="7">
    <location>
        <position position="64"/>
    </location>
    <ligand>
        <name>substrate</name>
    </ligand>
</feature>
<feature type="binding site" evidence="7">
    <location>
        <position position="160"/>
    </location>
    <ligand>
        <name>substrate</name>
    </ligand>
</feature>
<feature type="region of interest" description="Disordered" evidence="8">
    <location>
        <begin position="406"/>
        <end position="477"/>
    </location>
</feature>
<evidence type="ECO:0000256" key="3">
    <source>
        <dbReference type="ARBA" id="ARBA00012918"/>
    </source>
</evidence>
<dbReference type="GO" id="GO:0006537">
    <property type="term" value="P:glutamate biosynthetic process"/>
    <property type="evidence" value="ECO:0007669"/>
    <property type="project" value="TreeGrafter"/>
</dbReference>
<dbReference type="NCBIfam" id="TIGR03814">
    <property type="entry name" value="Gln_ase"/>
    <property type="match status" value="1"/>
</dbReference>
<dbReference type="Proteomes" id="UP001226160">
    <property type="component" value="Unassembled WGS sequence"/>
</dbReference>
<dbReference type="SUPFAM" id="SSF56601">
    <property type="entry name" value="beta-lactamase/transpeptidase-like"/>
    <property type="match status" value="1"/>
</dbReference>
<organism evidence="10 11">
    <name type="scientific">Corynebacterium propinquum</name>
    <dbReference type="NCBI Taxonomy" id="43769"/>
    <lineage>
        <taxon>Bacteria</taxon>
        <taxon>Bacillati</taxon>
        <taxon>Actinomycetota</taxon>
        <taxon>Actinomycetes</taxon>
        <taxon>Mycobacteriales</taxon>
        <taxon>Corynebacteriaceae</taxon>
        <taxon>Corynebacterium</taxon>
    </lineage>
</organism>
<dbReference type="Gene3D" id="3.30.750.24">
    <property type="entry name" value="STAS domain"/>
    <property type="match status" value="1"/>
</dbReference>
<evidence type="ECO:0000256" key="7">
    <source>
        <dbReference type="HAMAP-Rule" id="MF_00313"/>
    </source>
</evidence>
<dbReference type="AlphaFoldDB" id="A0AAP4FB24"/>
<comment type="subunit">
    <text evidence="2 7">Homotetramer.</text>
</comment>
<reference evidence="10" key="1">
    <citation type="submission" date="2023-05" db="EMBL/GenBank/DDBJ databases">
        <title>Metabolic capabilities are highly conserved among human nasal-associated Corynebacterium species in pangenomic analyses.</title>
        <authorList>
            <person name="Tran T.H."/>
            <person name="Roberts A.Q."/>
            <person name="Escapa I.F."/>
            <person name="Gao W."/>
            <person name="Conlan S."/>
            <person name="Kong H."/>
            <person name="Segre J.A."/>
            <person name="Kelly M.S."/>
            <person name="Lemon K.P."/>
        </authorList>
    </citation>
    <scope>NUCLEOTIDE SEQUENCE</scope>
    <source>
        <strain evidence="10">KPL2654</strain>
    </source>
</reference>
<dbReference type="GO" id="GO:0004359">
    <property type="term" value="F:glutaminase activity"/>
    <property type="evidence" value="ECO:0007669"/>
    <property type="project" value="UniProtKB-UniRule"/>
</dbReference>
<comment type="catalytic activity">
    <reaction evidence="5 7">
        <text>L-glutamine + H2O = L-glutamate + NH4(+)</text>
        <dbReference type="Rhea" id="RHEA:15889"/>
        <dbReference type="ChEBI" id="CHEBI:15377"/>
        <dbReference type="ChEBI" id="CHEBI:28938"/>
        <dbReference type="ChEBI" id="CHEBI:29985"/>
        <dbReference type="ChEBI" id="CHEBI:58359"/>
        <dbReference type="EC" id="3.5.1.2"/>
    </reaction>
</comment>
<feature type="binding site" evidence="7">
    <location>
        <position position="167"/>
    </location>
    <ligand>
        <name>substrate</name>
    </ligand>
</feature>
<comment type="caution">
    <text evidence="10">The sequence shown here is derived from an EMBL/GenBank/DDBJ whole genome shotgun (WGS) entry which is preliminary data.</text>
</comment>
<feature type="compositionally biased region" description="Acidic residues" evidence="8">
    <location>
        <begin position="446"/>
        <end position="463"/>
    </location>
</feature>
<dbReference type="PANTHER" id="PTHR12544">
    <property type="entry name" value="GLUTAMINASE"/>
    <property type="match status" value="1"/>
</dbReference>
<dbReference type="Pfam" id="PF04960">
    <property type="entry name" value="Glutaminase"/>
    <property type="match status" value="1"/>
</dbReference>
<gene>
    <name evidence="7" type="primary">glsA</name>
    <name evidence="10" type="ORF">QPX54_06465</name>
</gene>
<dbReference type="InterPro" id="IPR012338">
    <property type="entry name" value="Beta-lactam/transpept-like"/>
</dbReference>
<dbReference type="GO" id="GO:0006543">
    <property type="term" value="P:L-glutamine catabolic process"/>
    <property type="evidence" value="ECO:0007669"/>
    <property type="project" value="TreeGrafter"/>
</dbReference>
<feature type="domain" description="STAS" evidence="9">
    <location>
        <begin position="329"/>
        <end position="399"/>
    </location>
</feature>